<feature type="compositionally biased region" description="Low complexity" evidence="1">
    <location>
        <begin position="53"/>
        <end position="62"/>
    </location>
</feature>
<accession>A0A6I3JEP0</accession>
<dbReference type="AlphaFoldDB" id="A0A6I3JEP0"/>
<reference evidence="3 4" key="1">
    <citation type="submission" date="2019-10" db="EMBL/GenBank/DDBJ databases">
        <title>Nocardioides novel species isolated from the excrement of Marmot.</title>
        <authorList>
            <person name="Zhang G."/>
        </authorList>
    </citation>
    <scope>NUCLEOTIDE SEQUENCE [LARGE SCALE GENOMIC DNA]</scope>
    <source>
        <strain evidence="4">zg-579</strain>
    </source>
</reference>
<dbReference type="Pfam" id="PF02210">
    <property type="entry name" value="Laminin_G_2"/>
    <property type="match status" value="1"/>
</dbReference>
<dbReference type="Gene3D" id="2.60.120.200">
    <property type="match status" value="1"/>
</dbReference>
<protein>
    <recommendedName>
        <fullName evidence="2">Laminin G domain-containing protein</fullName>
    </recommendedName>
</protein>
<dbReference type="InterPro" id="IPR013320">
    <property type="entry name" value="ConA-like_dom_sf"/>
</dbReference>
<evidence type="ECO:0000259" key="2">
    <source>
        <dbReference type="Pfam" id="PF02210"/>
    </source>
</evidence>
<gene>
    <name evidence="3" type="ORF">GGQ22_16010</name>
</gene>
<feature type="region of interest" description="Disordered" evidence="1">
    <location>
        <begin position="39"/>
        <end position="62"/>
    </location>
</feature>
<dbReference type="PROSITE" id="PS51257">
    <property type="entry name" value="PROKAR_LIPOPROTEIN"/>
    <property type="match status" value="1"/>
</dbReference>
<proteinExistence type="predicted"/>
<evidence type="ECO:0000313" key="4">
    <source>
        <dbReference type="Proteomes" id="UP000433406"/>
    </source>
</evidence>
<dbReference type="SUPFAM" id="SSF49899">
    <property type="entry name" value="Concanavalin A-like lectins/glucanases"/>
    <property type="match status" value="1"/>
</dbReference>
<comment type="caution">
    <text evidence="3">The sequence shown here is derived from an EMBL/GenBank/DDBJ whole genome shotgun (WGS) entry which is preliminary data.</text>
</comment>
<organism evidence="3 4">
    <name type="scientific">Nocardioides marmotae</name>
    <dbReference type="NCBI Taxonomy" id="2663857"/>
    <lineage>
        <taxon>Bacteria</taxon>
        <taxon>Bacillati</taxon>
        <taxon>Actinomycetota</taxon>
        <taxon>Actinomycetes</taxon>
        <taxon>Propionibacteriales</taxon>
        <taxon>Nocardioidaceae</taxon>
        <taxon>Nocardioides</taxon>
    </lineage>
</organism>
<sequence>MTLRPTSTTTGLRRPIGLGVLTGVLALAALTACEIPALGRGADGETGEGGRTAGDAPAAQADADPGTFLLVDFEEGAAPPGSVIGSIANRGSYPVWISMATQNGGRLVRAAGVESTSAEVGGTGARLPYLDEEAVAAAAVVVRPAGTEDQLSPGIARFTFGADLSLDPASDGVPTDDGDNVLQRGLYRDPVQYKLQVDHRVLSCRIAGDRGEVVVAAAKTIQPGRWHRAACTRRGRTVTVSLARARPDGTWSRTWTQSATGDIGRLAFDPAVPLSVGAKVDPEGVITASATDQFNGVLDNVHVGRPGR</sequence>
<evidence type="ECO:0000313" key="3">
    <source>
        <dbReference type="EMBL" id="MTB96581.1"/>
    </source>
</evidence>
<name>A0A6I3JEP0_9ACTN</name>
<evidence type="ECO:0000256" key="1">
    <source>
        <dbReference type="SAM" id="MobiDB-lite"/>
    </source>
</evidence>
<dbReference type="InterPro" id="IPR001791">
    <property type="entry name" value="Laminin_G"/>
</dbReference>
<dbReference type="EMBL" id="WLCI01000016">
    <property type="protein sequence ID" value="MTB96581.1"/>
    <property type="molecule type" value="Genomic_DNA"/>
</dbReference>
<dbReference type="RefSeq" id="WP_154616438.1">
    <property type="nucleotide sequence ID" value="NZ_CP053660.1"/>
</dbReference>
<keyword evidence="4" id="KW-1185">Reference proteome</keyword>
<feature type="domain" description="Laminin G" evidence="2">
    <location>
        <begin position="194"/>
        <end position="304"/>
    </location>
</feature>
<dbReference type="Proteomes" id="UP000433406">
    <property type="component" value="Unassembled WGS sequence"/>
</dbReference>